<protein>
    <submittedName>
        <fullName evidence="4">Ovule protein</fullName>
    </submittedName>
</protein>
<keyword evidence="2" id="KW-0812">Transmembrane</keyword>
<keyword evidence="3" id="KW-1185">Reference proteome</keyword>
<dbReference type="AlphaFoldDB" id="A0A7I4XXG0"/>
<accession>A0A7I4XXG0</accession>
<evidence type="ECO:0000313" key="4">
    <source>
        <dbReference type="WBParaSite" id="HCON_00019600-00001"/>
    </source>
</evidence>
<name>A0A7I4XXG0_HAECO</name>
<feature type="compositionally biased region" description="Basic residues" evidence="1">
    <location>
        <begin position="14"/>
        <end position="25"/>
    </location>
</feature>
<keyword evidence="2" id="KW-1133">Transmembrane helix</keyword>
<dbReference type="WBParaSite" id="HCON_00019600-00001">
    <property type="protein sequence ID" value="HCON_00019600-00001"/>
    <property type="gene ID" value="HCON_00019600"/>
</dbReference>
<feature type="transmembrane region" description="Helical" evidence="2">
    <location>
        <begin position="55"/>
        <end position="83"/>
    </location>
</feature>
<evidence type="ECO:0000256" key="1">
    <source>
        <dbReference type="SAM" id="MobiDB-lite"/>
    </source>
</evidence>
<dbReference type="Proteomes" id="UP000025227">
    <property type="component" value="Unplaced"/>
</dbReference>
<feature type="compositionally biased region" description="Basic and acidic residues" evidence="1">
    <location>
        <begin position="29"/>
        <end position="43"/>
    </location>
</feature>
<evidence type="ECO:0000256" key="2">
    <source>
        <dbReference type="SAM" id="Phobius"/>
    </source>
</evidence>
<organism evidence="3 4">
    <name type="scientific">Haemonchus contortus</name>
    <name type="common">Barber pole worm</name>
    <dbReference type="NCBI Taxonomy" id="6289"/>
    <lineage>
        <taxon>Eukaryota</taxon>
        <taxon>Metazoa</taxon>
        <taxon>Ecdysozoa</taxon>
        <taxon>Nematoda</taxon>
        <taxon>Chromadorea</taxon>
        <taxon>Rhabditida</taxon>
        <taxon>Rhabditina</taxon>
        <taxon>Rhabditomorpha</taxon>
        <taxon>Strongyloidea</taxon>
        <taxon>Trichostrongylidae</taxon>
        <taxon>Haemonchus</taxon>
    </lineage>
</organism>
<keyword evidence="2" id="KW-0472">Membrane</keyword>
<proteinExistence type="predicted"/>
<feature type="region of interest" description="Disordered" evidence="1">
    <location>
        <begin position="1"/>
        <end position="47"/>
    </location>
</feature>
<sequence length="88" mass="10031">MADSAMVATDYQIKNKKRSSTKKKNNIQEGKRKEVKATHRDTQKGSQTRKTKLSLLYIIHKFGVSVCLYVCMYVCMFVCLSVTQSGFT</sequence>
<reference evidence="4" key="1">
    <citation type="submission" date="2020-12" db="UniProtKB">
        <authorList>
            <consortium name="WormBaseParasite"/>
        </authorList>
    </citation>
    <scope>IDENTIFICATION</scope>
    <source>
        <strain evidence="4">MHco3</strain>
    </source>
</reference>
<evidence type="ECO:0000313" key="3">
    <source>
        <dbReference type="Proteomes" id="UP000025227"/>
    </source>
</evidence>